<reference evidence="3 4" key="1">
    <citation type="submission" date="2019-11" db="EMBL/GenBank/DDBJ databases">
        <title>Whole genome sequence of Oryza granulata.</title>
        <authorList>
            <person name="Li W."/>
        </authorList>
    </citation>
    <scope>NUCLEOTIDE SEQUENCE [LARGE SCALE GENOMIC DNA]</scope>
    <source>
        <strain evidence="4">cv. Menghai</strain>
        <tissue evidence="3">Leaf</tissue>
    </source>
</reference>
<name>A0A6G1E6H2_9ORYZ</name>
<evidence type="ECO:0000313" key="4">
    <source>
        <dbReference type="Proteomes" id="UP000479710"/>
    </source>
</evidence>
<organism evidence="3 4">
    <name type="scientific">Oryza meyeriana var. granulata</name>
    <dbReference type="NCBI Taxonomy" id="110450"/>
    <lineage>
        <taxon>Eukaryota</taxon>
        <taxon>Viridiplantae</taxon>
        <taxon>Streptophyta</taxon>
        <taxon>Embryophyta</taxon>
        <taxon>Tracheophyta</taxon>
        <taxon>Spermatophyta</taxon>
        <taxon>Magnoliopsida</taxon>
        <taxon>Liliopsida</taxon>
        <taxon>Poales</taxon>
        <taxon>Poaceae</taxon>
        <taxon>BOP clade</taxon>
        <taxon>Oryzoideae</taxon>
        <taxon>Oryzeae</taxon>
        <taxon>Oryzinae</taxon>
        <taxon>Oryza</taxon>
        <taxon>Oryza meyeriana</taxon>
    </lineage>
</organism>
<dbReference type="Proteomes" id="UP000479710">
    <property type="component" value="Unassembled WGS sequence"/>
</dbReference>
<protein>
    <recommendedName>
        <fullName evidence="2">F-box domain-containing protein</fullName>
    </recommendedName>
</protein>
<dbReference type="AlphaFoldDB" id="A0A6G1E6H2"/>
<dbReference type="InterPro" id="IPR036047">
    <property type="entry name" value="F-box-like_dom_sf"/>
</dbReference>
<gene>
    <name evidence="3" type="ORF">E2562_034796</name>
</gene>
<accession>A0A6G1E6H2</accession>
<feature type="domain" description="F-box" evidence="2">
    <location>
        <begin position="29"/>
        <end position="63"/>
    </location>
</feature>
<dbReference type="InterPro" id="IPR001810">
    <property type="entry name" value="F-box_dom"/>
</dbReference>
<comment type="caution">
    <text evidence="3">The sequence shown here is derived from an EMBL/GenBank/DDBJ whole genome shotgun (WGS) entry which is preliminary data.</text>
</comment>
<dbReference type="SUPFAM" id="SSF81383">
    <property type="entry name" value="F-box domain"/>
    <property type="match status" value="1"/>
</dbReference>
<dbReference type="Pfam" id="PF00646">
    <property type="entry name" value="F-box"/>
    <property type="match status" value="1"/>
</dbReference>
<evidence type="ECO:0000313" key="3">
    <source>
        <dbReference type="EMBL" id="KAF0920317.1"/>
    </source>
</evidence>
<dbReference type="Gene3D" id="1.20.1280.50">
    <property type="match status" value="1"/>
</dbReference>
<evidence type="ECO:0000256" key="1">
    <source>
        <dbReference type="SAM" id="MobiDB-lite"/>
    </source>
</evidence>
<evidence type="ECO:0000259" key="2">
    <source>
        <dbReference type="Pfam" id="PF00646"/>
    </source>
</evidence>
<proteinExistence type="predicted"/>
<sequence length="98" mass="10693">MATVTGQRRTNKRKTSAEPAAACGGVVTLPEHGIAEVLLRLPARGLARLRCACRSWNAEISSRGFQDRHHALAAAKFAFLQPSYATARRLHAAKNRTK</sequence>
<dbReference type="EMBL" id="SPHZ02000005">
    <property type="protein sequence ID" value="KAF0920317.1"/>
    <property type="molecule type" value="Genomic_DNA"/>
</dbReference>
<feature type="region of interest" description="Disordered" evidence="1">
    <location>
        <begin position="1"/>
        <end position="20"/>
    </location>
</feature>
<keyword evidence="4" id="KW-1185">Reference proteome</keyword>